<evidence type="ECO:0000313" key="3">
    <source>
        <dbReference type="Proteomes" id="UP000035929"/>
    </source>
</evidence>
<organism evidence="2 3">
    <name type="scientific">Methylobacterium aquaticum</name>
    <dbReference type="NCBI Taxonomy" id="270351"/>
    <lineage>
        <taxon>Bacteria</taxon>
        <taxon>Pseudomonadati</taxon>
        <taxon>Pseudomonadota</taxon>
        <taxon>Alphaproteobacteria</taxon>
        <taxon>Hyphomicrobiales</taxon>
        <taxon>Methylobacteriaceae</taxon>
        <taxon>Methylobacterium</taxon>
    </lineage>
</organism>
<reference evidence="2 3" key="1">
    <citation type="submission" date="2015-03" db="EMBL/GenBank/DDBJ databases">
        <title>Genome sequencing of Methylobacterium aquaticum DSM16371 type strain.</title>
        <authorList>
            <person name="Chaudhry V."/>
            <person name="Patil P.B."/>
        </authorList>
    </citation>
    <scope>NUCLEOTIDE SEQUENCE [LARGE SCALE GENOMIC DNA]</scope>
    <source>
        <strain evidence="2 3">DSM 16371</strain>
    </source>
</reference>
<accession>A0A0J6SV99</accession>
<evidence type="ECO:0000313" key="2">
    <source>
        <dbReference type="EMBL" id="KMO39205.1"/>
    </source>
</evidence>
<protein>
    <submittedName>
        <fullName evidence="2">Uncharacterized protein</fullName>
    </submittedName>
</protein>
<gene>
    <name evidence="2" type="ORF">VP06_04810</name>
</gene>
<name>A0A0J6SV99_9HYPH</name>
<dbReference type="AlphaFoldDB" id="A0A0J6SV99"/>
<keyword evidence="1" id="KW-0175">Coiled coil</keyword>
<sequence length="73" mass="7974">MIGSTVRKLLSPATWRSLWETLEAIEAALATTEAEIHDRRIARLEAEMAELRARIGPPPLAAQSRPVGPSCPL</sequence>
<feature type="coiled-coil region" evidence="1">
    <location>
        <begin position="27"/>
        <end position="54"/>
    </location>
</feature>
<evidence type="ECO:0000256" key="1">
    <source>
        <dbReference type="SAM" id="Coils"/>
    </source>
</evidence>
<proteinExistence type="predicted"/>
<dbReference type="EMBL" id="LABX01000034">
    <property type="protein sequence ID" value="KMO39205.1"/>
    <property type="molecule type" value="Genomic_DNA"/>
</dbReference>
<dbReference type="PATRIC" id="fig|270351.6.peg.5026"/>
<dbReference type="Proteomes" id="UP000035929">
    <property type="component" value="Unassembled WGS sequence"/>
</dbReference>
<comment type="caution">
    <text evidence="2">The sequence shown here is derived from an EMBL/GenBank/DDBJ whole genome shotgun (WGS) entry which is preliminary data.</text>
</comment>